<dbReference type="GO" id="GO:0006508">
    <property type="term" value="P:proteolysis"/>
    <property type="evidence" value="ECO:0007669"/>
    <property type="project" value="UniProtKB-KW"/>
</dbReference>
<evidence type="ECO:0000256" key="1">
    <source>
        <dbReference type="ARBA" id="ARBA00022670"/>
    </source>
</evidence>
<keyword evidence="4 8" id="KW-0862">Zinc</keyword>
<evidence type="ECO:0000256" key="8">
    <source>
        <dbReference type="PROSITE-ProRule" id="PRU00276"/>
    </source>
</evidence>
<feature type="binding site" evidence="8">
    <location>
        <position position="392"/>
    </location>
    <ligand>
        <name>Zn(2+)</name>
        <dbReference type="ChEBI" id="CHEBI:29105"/>
        <note>catalytic</note>
    </ligand>
</feature>
<dbReference type="SUPFAM" id="SSF55486">
    <property type="entry name" value="Metalloproteases ('zincins'), catalytic domain"/>
    <property type="match status" value="1"/>
</dbReference>
<keyword evidence="2 8" id="KW-0479">Metal-binding</keyword>
<keyword evidence="11" id="KW-1185">Reference proteome</keyword>
<proteinExistence type="predicted"/>
<keyword evidence="5" id="KW-0482">Metalloprotease</keyword>
<dbReference type="Pfam" id="PF13582">
    <property type="entry name" value="Reprolysin_3"/>
    <property type="match status" value="1"/>
</dbReference>
<evidence type="ECO:0000313" key="11">
    <source>
        <dbReference type="Proteomes" id="UP001634394"/>
    </source>
</evidence>
<feature type="non-terminal residue" evidence="10">
    <location>
        <position position="536"/>
    </location>
</feature>
<organism evidence="10 11">
    <name type="scientific">Sinanodonta woodiana</name>
    <name type="common">Chinese pond mussel</name>
    <name type="synonym">Anodonta woodiana</name>
    <dbReference type="NCBI Taxonomy" id="1069815"/>
    <lineage>
        <taxon>Eukaryota</taxon>
        <taxon>Metazoa</taxon>
        <taxon>Spiralia</taxon>
        <taxon>Lophotrochozoa</taxon>
        <taxon>Mollusca</taxon>
        <taxon>Bivalvia</taxon>
        <taxon>Autobranchia</taxon>
        <taxon>Heteroconchia</taxon>
        <taxon>Palaeoheterodonta</taxon>
        <taxon>Unionida</taxon>
        <taxon>Unionoidea</taxon>
        <taxon>Unionidae</taxon>
        <taxon>Unioninae</taxon>
        <taxon>Sinanodonta</taxon>
    </lineage>
</organism>
<dbReference type="Gene3D" id="3.40.1620.60">
    <property type="match status" value="1"/>
</dbReference>
<evidence type="ECO:0000313" key="10">
    <source>
        <dbReference type="EMBL" id="KAL3892122.1"/>
    </source>
</evidence>
<evidence type="ECO:0000256" key="2">
    <source>
        <dbReference type="ARBA" id="ARBA00022723"/>
    </source>
</evidence>
<dbReference type="PROSITE" id="PS50215">
    <property type="entry name" value="ADAM_MEPRO"/>
    <property type="match status" value="1"/>
</dbReference>
<feature type="binding site" evidence="8">
    <location>
        <position position="382"/>
    </location>
    <ligand>
        <name>Zn(2+)</name>
        <dbReference type="ChEBI" id="CHEBI:29105"/>
        <note>catalytic</note>
    </ligand>
</feature>
<evidence type="ECO:0000256" key="4">
    <source>
        <dbReference type="ARBA" id="ARBA00022833"/>
    </source>
</evidence>
<dbReference type="PANTHER" id="PTHR11905:SF249">
    <property type="entry name" value="SOL NARAE, ISOFORM C"/>
    <property type="match status" value="1"/>
</dbReference>
<feature type="active site" evidence="8">
    <location>
        <position position="383"/>
    </location>
</feature>
<evidence type="ECO:0000256" key="6">
    <source>
        <dbReference type="ARBA" id="ARBA00023157"/>
    </source>
</evidence>
<dbReference type="AlphaFoldDB" id="A0ABD3Y1J6"/>
<keyword evidence="7" id="KW-0325">Glycoprotein</keyword>
<evidence type="ECO:0000259" key="9">
    <source>
        <dbReference type="PROSITE" id="PS50215"/>
    </source>
</evidence>
<dbReference type="GO" id="GO:0008237">
    <property type="term" value="F:metallopeptidase activity"/>
    <property type="evidence" value="ECO:0007669"/>
    <property type="project" value="UniProtKB-KW"/>
</dbReference>
<dbReference type="InterPro" id="IPR024079">
    <property type="entry name" value="MetalloPept_cat_dom_sf"/>
</dbReference>
<feature type="binding site" evidence="8">
    <location>
        <position position="386"/>
    </location>
    <ligand>
        <name>Zn(2+)</name>
        <dbReference type="ChEBI" id="CHEBI:29105"/>
        <note>catalytic</note>
    </ligand>
</feature>
<gene>
    <name evidence="10" type="ORF">ACJMK2_004359</name>
</gene>
<dbReference type="Pfam" id="PF17771">
    <property type="entry name" value="ADAMTS_CR_2"/>
    <property type="match status" value="1"/>
</dbReference>
<feature type="non-terminal residue" evidence="10">
    <location>
        <position position="1"/>
    </location>
</feature>
<dbReference type="Proteomes" id="UP001634394">
    <property type="component" value="Unassembled WGS sequence"/>
</dbReference>
<evidence type="ECO:0000256" key="7">
    <source>
        <dbReference type="ARBA" id="ARBA00023180"/>
    </source>
</evidence>
<name>A0ABD3Y1J6_SINWO</name>
<evidence type="ECO:0000256" key="5">
    <source>
        <dbReference type="ARBA" id="ARBA00023049"/>
    </source>
</evidence>
<dbReference type="PANTHER" id="PTHR11905">
    <property type="entry name" value="ADAM A DISINTEGRIN AND METALLOPROTEASE DOMAIN"/>
    <property type="match status" value="1"/>
</dbReference>
<dbReference type="Gene3D" id="3.40.390.10">
    <property type="entry name" value="Collagenase (Catalytic Domain)"/>
    <property type="match status" value="1"/>
</dbReference>
<feature type="domain" description="Peptidase M12B" evidence="9">
    <location>
        <begin position="211"/>
        <end position="441"/>
    </location>
</feature>
<keyword evidence="3" id="KW-0378">Hydrolase</keyword>
<reference evidence="10 11" key="1">
    <citation type="submission" date="2024-11" db="EMBL/GenBank/DDBJ databases">
        <title>Chromosome-level genome assembly of the freshwater bivalve Anodonta woodiana.</title>
        <authorList>
            <person name="Chen X."/>
        </authorList>
    </citation>
    <scope>NUCLEOTIDE SEQUENCE [LARGE SCALE GENOMIC DNA]</scope>
    <source>
        <strain evidence="10">MN2024</strain>
        <tissue evidence="10">Gills</tissue>
    </source>
</reference>
<comment type="caution">
    <text evidence="10">The sequence shown here is derived from an EMBL/GenBank/DDBJ whole genome shotgun (WGS) entry which is preliminary data.</text>
</comment>
<dbReference type="GO" id="GO:0046872">
    <property type="term" value="F:metal ion binding"/>
    <property type="evidence" value="ECO:0007669"/>
    <property type="project" value="UniProtKB-KW"/>
</dbReference>
<keyword evidence="1" id="KW-0645">Protease</keyword>
<evidence type="ECO:0000256" key="3">
    <source>
        <dbReference type="ARBA" id="ARBA00022801"/>
    </source>
</evidence>
<dbReference type="InterPro" id="IPR041645">
    <property type="entry name" value="ADAMTS_CR_2"/>
</dbReference>
<keyword evidence="6" id="KW-1015">Disulfide bond</keyword>
<dbReference type="InterPro" id="IPR001590">
    <property type="entry name" value="Peptidase_M12B"/>
</dbReference>
<dbReference type="EMBL" id="JBJQND010000001">
    <property type="protein sequence ID" value="KAL3892122.1"/>
    <property type="molecule type" value="Genomic_DNA"/>
</dbReference>
<accession>A0ABD3Y1J6</accession>
<sequence length="536" mass="61743">GTGIETVWVREVTEQIQTDKRSYGDHVLPDQLTFSLRRGLDELTLHLVKNYDIDPNADVYVVQELKNGQSFLERTNDKEKEALAYYQDIENMAFMTVRCVERSNHKCDRVINGNLRIGDYNYDLRPVESDFGSGHMTDVVHSLIGKRYMLLNHYNTDVAYTSGTNEEAELYARLLEKQNQFRPVDATIPRYITGLQNKGAKEKARHQRHDYYVKVAVLIDSGVWDLYAPRVHSADPRRKDDEVRRKIREAYSHIMNGVNLRYKTIDDPSISITILPQHFIIFQEELKFPHNNSKIVTNNGKKYIDAHPYHGDIIQWVQKYGTQMVPVFDHAMLFTGYELYKGTMSKIGIAGVSPIAGVCVEVDKVSLIQSKHYFRTVITATHELGHNLGAHHDGTSNAKECNPDERFIMHHRVYKLEATTPYSRNGWLFSKCSVESFKKTLLSKDCVKVHGSVYDRGEWMMFMKKEAGDIFTPSMQCYIIHGPHFVHFGAVDETICQRLQCKNLKTRQTYQTYLYAARGTPCGKNMWCIEGLCVSK</sequence>
<comment type="caution">
    <text evidence="8">Lacks conserved residue(s) required for the propagation of feature annotation.</text>
</comment>
<protein>
    <recommendedName>
        <fullName evidence="9">Peptidase M12B domain-containing protein</fullName>
    </recommendedName>
</protein>